<dbReference type="EMBL" id="JAEPCM010000331">
    <property type="protein sequence ID" value="MCG7946624.1"/>
    <property type="molecule type" value="Genomic_DNA"/>
</dbReference>
<evidence type="ECO:0000313" key="1">
    <source>
        <dbReference type="EMBL" id="MCG7946624.1"/>
    </source>
</evidence>
<name>A0A9E4KDA3_9GAMM</name>
<accession>A0A9E4KDA3</accession>
<dbReference type="Gene3D" id="1.25.10.10">
    <property type="entry name" value="Leucine-rich Repeat Variant"/>
    <property type="match status" value="1"/>
</dbReference>
<comment type="caution">
    <text evidence="1">The sequence shown here is derived from an EMBL/GenBank/DDBJ whole genome shotgun (WGS) entry which is preliminary data.</text>
</comment>
<protein>
    <submittedName>
        <fullName evidence="1">HEAT repeat domain-containing protein</fullName>
    </submittedName>
</protein>
<proteinExistence type="predicted"/>
<dbReference type="AlphaFoldDB" id="A0A9E4KDA3"/>
<reference evidence="1" key="1">
    <citation type="journal article" date="2021" name="Proc. Natl. Acad. Sci. U.S.A.">
        <title>Global biogeography of chemosynthetic symbionts reveals both localized and globally distributed symbiont groups. .</title>
        <authorList>
            <person name="Osvatic J.T."/>
            <person name="Wilkins L.G.E."/>
            <person name="Leibrecht L."/>
            <person name="Leray M."/>
            <person name="Zauner S."/>
            <person name="Polzin J."/>
            <person name="Camacho Y."/>
            <person name="Gros O."/>
            <person name="van Gils J.A."/>
            <person name="Eisen J.A."/>
            <person name="Petersen J.M."/>
            <person name="Yuen B."/>
        </authorList>
    </citation>
    <scope>NUCLEOTIDE SEQUENCE</scope>
    <source>
        <strain evidence="1">MAGclacostrist064TRANS</strain>
    </source>
</reference>
<dbReference type="SUPFAM" id="SSF48371">
    <property type="entry name" value="ARM repeat"/>
    <property type="match status" value="1"/>
</dbReference>
<evidence type="ECO:0000313" key="2">
    <source>
        <dbReference type="Proteomes" id="UP000886667"/>
    </source>
</evidence>
<dbReference type="InterPro" id="IPR011989">
    <property type="entry name" value="ARM-like"/>
</dbReference>
<gene>
    <name evidence="1" type="ORF">JAZ07_09815</name>
</gene>
<dbReference type="Pfam" id="PF13646">
    <property type="entry name" value="HEAT_2"/>
    <property type="match status" value="1"/>
</dbReference>
<dbReference type="Proteomes" id="UP000886667">
    <property type="component" value="Unassembled WGS sequence"/>
</dbReference>
<organism evidence="1 2">
    <name type="scientific">Candidatus Thiodiazotropha taylori</name>
    <dbReference type="NCBI Taxonomy" id="2792791"/>
    <lineage>
        <taxon>Bacteria</taxon>
        <taxon>Pseudomonadati</taxon>
        <taxon>Pseudomonadota</taxon>
        <taxon>Gammaproteobacteria</taxon>
        <taxon>Chromatiales</taxon>
        <taxon>Sedimenticolaceae</taxon>
        <taxon>Candidatus Thiodiazotropha</taxon>
    </lineage>
</organism>
<dbReference type="InterPro" id="IPR016024">
    <property type="entry name" value="ARM-type_fold"/>
</dbReference>
<sequence length="146" mass="16040">MDSPQNWFEKLAVQDWSKAVFEGAHRFSKVRPDILAALAAENAEVRSAAVATFNEANDAEAHNEVVALLGDPDPHVCEEVIEYIGEFPAKSDVNALLQLLQQRQYLFPASSALQKLYGGSGPLISGEESESEIAAYIEEWEQLAGY</sequence>